<dbReference type="InterPro" id="IPR003439">
    <property type="entry name" value="ABC_transporter-like_ATP-bd"/>
</dbReference>
<evidence type="ECO:0000256" key="2">
    <source>
        <dbReference type="ARBA" id="ARBA00022692"/>
    </source>
</evidence>
<evidence type="ECO:0000313" key="11">
    <source>
        <dbReference type="Proteomes" id="UP001500305"/>
    </source>
</evidence>
<reference evidence="10 11" key="1">
    <citation type="journal article" date="2019" name="Int. J. Syst. Evol. Microbiol.">
        <title>The Global Catalogue of Microorganisms (GCM) 10K type strain sequencing project: providing services to taxonomists for standard genome sequencing and annotation.</title>
        <authorList>
            <consortium name="The Broad Institute Genomics Platform"/>
            <consortium name="The Broad Institute Genome Sequencing Center for Infectious Disease"/>
            <person name="Wu L."/>
            <person name="Ma J."/>
        </authorList>
    </citation>
    <scope>NUCLEOTIDE SEQUENCE [LARGE SCALE GENOMIC DNA]</scope>
    <source>
        <strain evidence="10 11">JCM 7356</strain>
    </source>
</reference>
<comment type="caution">
    <text evidence="10">The sequence shown here is derived from an EMBL/GenBank/DDBJ whole genome shotgun (WGS) entry which is preliminary data.</text>
</comment>
<dbReference type="CDD" id="cd18550">
    <property type="entry name" value="ABC_6TM_exporter_like"/>
    <property type="match status" value="1"/>
</dbReference>
<feature type="transmembrane region" description="Helical" evidence="7">
    <location>
        <begin position="165"/>
        <end position="182"/>
    </location>
</feature>
<dbReference type="Pfam" id="PF00005">
    <property type="entry name" value="ABC_tran"/>
    <property type="match status" value="1"/>
</dbReference>
<name>A0ABN3ESQ3_9ACTN</name>
<dbReference type="GO" id="GO:0005524">
    <property type="term" value="F:ATP binding"/>
    <property type="evidence" value="ECO:0007669"/>
    <property type="project" value="UniProtKB-KW"/>
</dbReference>
<dbReference type="PANTHER" id="PTHR43394">
    <property type="entry name" value="ATP-DEPENDENT PERMEASE MDL1, MITOCHONDRIAL"/>
    <property type="match status" value="1"/>
</dbReference>
<keyword evidence="5 7" id="KW-1133">Transmembrane helix</keyword>
<dbReference type="RefSeq" id="WP_344639890.1">
    <property type="nucleotide sequence ID" value="NZ_BAAATR010000037.1"/>
</dbReference>
<dbReference type="Proteomes" id="UP001500305">
    <property type="component" value="Unassembled WGS sequence"/>
</dbReference>
<protein>
    <submittedName>
        <fullName evidence="10">ABC transporter ATP-binding protein</fullName>
    </submittedName>
</protein>
<gene>
    <name evidence="10" type="ORF">GCM10010430_62430</name>
</gene>
<keyword evidence="4 10" id="KW-0067">ATP-binding</keyword>
<sequence>MATPEADRHRPPLRRIAGLFSPHRGQLLAVLSLVVVSALLALVPPFLLRAILDVALPQGRAGLLTALSAAMFALVVLATALSVLQTYLSVRLGQRVMEDLRNAVYTHLQRMSLAFFTTTRTGEVQSRIANDIGAMQATVTGTATSVVSSVTTLAASLVAMTALDWKLTLLSLAMLPLFIWISRKVGAERRELTTRRQELLAVVTALIEESLSVSGFLLARTMGRTGTLNREFAGHSSAITDLSVRSSMAGRWRQSTISIIMAAMPIAIYWSAGVFGEHGRPTISVGTLIAFTTLQQGLFSPVVSLLQTGIAVQGSLALFDRVFEYLDLPVDVPEPEQPKSIAHPAGHVRFEDVGFAYGPSAQVLSDISLDLPAGSHLAVVGATGAGKTTLGYLVPRLYDVTRGRITIDGTDIRDLDFATLSDTVGVVSQDTHLFHTTITDNLRFAKPGATEAEIVAAAKAAQIHTLIEGLPDGYDTIVGERGYRFSGGEKQRLAIARTMLRNPRVLVLDEATSALDTQTELAVQQALETLSRGRTTITIAHRLSTIRNADQIIVLDRGRIVEHGTHAGLLASGGHYTRLINAASRTATADT</sequence>
<dbReference type="Pfam" id="PF00664">
    <property type="entry name" value="ABC_membrane"/>
    <property type="match status" value="1"/>
</dbReference>
<evidence type="ECO:0000256" key="3">
    <source>
        <dbReference type="ARBA" id="ARBA00022741"/>
    </source>
</evidence>
<evidence type="ECO:0000256" key="6">
    <source>
        <dbReference type="ARBA" id="ARBA00023136"/>
    </source>
</evidence>
<keyword evidence="3" id="KW-0547">Nucleotide-binding</keyword>
<dbReference type="SUPFAM" id="SSF90123">
    <property type="entry name" value="ABC transporter transmembrane region"/>
    <property type="match status" value="1"/>
</dbReference>
<dbReference type="EMBL" id="BAAATR010000037">
    <property type="protein sequence ID" value="GAA2268617.1"/>
    <property type="molecule type" value="Genomic_DNA"/>
</dbReference>
<evidence type="ECO:0000313" key="10">
    <source>
        <dbReference type="EMBL" id="GAA2268617.1"/>
    </source>
</evidence>
<dbReference type="PROSITE" id="PS50929">
    <property type="entry name" value="ABC_TM1F"/>
    <property type="match status" value="1"/>
</dbReference>
<dbReference type="PROSITE" id="PS50893">
    <property type="entry name" value="ABC_TRANSPORTER_2"/>
    <property type="match status" value="1"/>
</dbReference>
<dbReference type="PANTHER" id="PTHR43394:SF1">
    <property type="entry name" value="ATP-BINDING CASSETTE SUB-FAMILY B MEMBER 10, MITOCHONDRIAL"/>
    <property type="match status" value="1"/>
</dbReference>
<keyword evidence="2 7" id="KW-0812">Transmembrane</keyword>
<comment type="subcellular location">
    <subcellularLocation>
        <location evidence="1">Cell membrane</location>
        <topology evidence="1">Multi-pass membrane protein</topology>
    </subcellularLocation>
</comment>
<feature type="transmembrane region" description="Helical" evidence="7">
    <location>
        <begin position="27"/>
        <end position="52"/>
    </location>
</feature>
<organism evidence="10 11">
    <name type="scientific">Kitasatospora cystarginea</name>
    <dbReference type="NCBI Taxonomy" id="58350"/>
    <lineage>
        <taxon>Bacteria</taxon>
        <taxon>Bacillati</taxon>
        <taxon>Actinomycetota</taxon>
        <taxon>Actinomycetes</taxon>
        <taxon>Kitasatosporales</taxon>
        <taxon>Streptomycetaceae</taxon>
        <taxon>Kitasatospora</taxon>
    </lineage>
</organism>
<evidence type="ECO:0000259" key="9">
    <source>
        <dbReference type="PROSITE" id="PS50929"/>
    </source>
</evidence>
<evidence type="ECO:0000256" key="4">
    <source>
        <dbReference type="ARBA" id="ARBA00022840"/>
    </source>
</evidence>
<dbReference type="InterPro" id="IPR011527">
    <property type="entry name" value="ABC1_TM_dom"/>
</dbReference>
<dbReference type="InterPro" id="IPR003593">
    <property type="entry name" value="AAA+_ATPase"/>
</dbReference>
<keyword evidence="6 7" id="KW-0472">Membrane</keyword>
<dbReference type="SMART" id="SM00382">
    <property type="entry name" value="AAA"/>
    <property type="match status" value="1"/>
</dbReference>
<evidence type="ECO:0000259" key="8">
    <source>
        <dbReference type="PROSITE" id="PS50893"/>
    </source>
</evidence>
<keyword evidence="11" id="KW-1185">Reference proteome</keyword>
<feature type="transmembrane region" description="Helical" evidence="7">
    <location>
        <begin position="64"/>
        <end position="88"/>
    </location>
</feature>
<dbReference type="SUPFAM" id="SSF52540">
    <property type="entry name" value="P-loop containing nucleoside triphosphate hydrolases"/>
    <property type="match status" value="1"/>
</dbReference>
<dbReference type="InterPro" id="IPR017871">
    <property type="entry name" value="ABC_transporter-like_CS"/>
</dbReference>
<proteinExistence type="predicted"/>
<accession>A0ABN3ESQ3</accession>
<dbReference type="Gene3D" id="1.20.1560.10">
    <property type="entry name" value="ABC transporter type 1, transmembrane domain"/>
    <property type="match status" value="1"/>
</dbReference>
<dbReference type="InterPro" id="IPR036640">
    <property type="entry name" value="ABC1_TM_sf"/>
</dbReference>
<evidence type="ECO:0000256" key="7">
    <source>
        <dbReference type="SAM" id="Phobius"/>
    </source>
</evidence>
<dbReference type="InterPro" id="IPR027417">
    <property type="entry name" value="P-loop_NTPase"/>
</dbReference>
<feature type="domain" description="ABC transporter" evidence="8">
    <location>
        <begin position="348"/>
        <end position="582"/>
    </location>
</feature>
<dbReference type="PROSITE" id="PS00211">
    <property type="entry name" value="ABC_TRANSPORTER_1"/>
    <property type="match status" value="1"/>
</dbReference>
<feature type="domain" description="ABC transmembrane type-1" evidence="9">
    <location>
        <begin position="28"/>
        <end position="314"/>
    </location>
</feature>
<feature type="transmembrane region" description="Helical" evidence="7">
    <location>
        <begin position="255"/>
        <end position="275"/>
    </location>
</feature>
<evidence type="ECO:0000256" key="1">
    <source>
        <dbReference type="ARBA" id="ARBA00004651"/>
    </source>
</evidence>
<evidence type="ECO:0000256" key="5">
    <source>
        <dbReference type="ARBA" id="ARBA00022989"/>
    </source>
</evidence>
<dbReference type="Gene3D" id="3.40.50.300">
    <property type="entry name" value="P-loop containing nucleotide triphosphate hydrolases"/>
    <property type="match status" value="1"/>
</dbReference>
<dbReference type="InterPro" id="IPR039421">
    <property type="entry name" value="Type_1_exporter"/>
</dbReference>